<sequence>MKEEKKRLDEMIMHAIGDRYRTSVHDLCHEPLPEGMQKLLAEMDGTSAGGHPPQGSASGNAQRRSR</sequence>
<dbReference type="RefSeq" id="WP_197312121.1">
    <property type="nucleotide sequence ID" value="NZ_JADZLT010000052.1"/>
</dbReference>
<protein>
    <recommendedName>
        <fullName evidence="4">Anti-sigma factor NepR domain-containing protein</fullName>
    </recommendedName>
</protein>
<name>A0A931MZ26_9HYPH</name>
<evidence type="ECO:0000313" key="2">
    <source>
        <dbReference type="EMBL" id="MBH0239047.1"/>
    </source>
</evidence>
<proteinExistence type="predicted"/>
<evidence type="ECO:0008006" key="4">
    <source>
        <dbReference type="Google" id="ProtNLM"/>
    </source>
</evidence>
<gene>
    <name evidence="2" type="ORF">I5731_14545</name>
</gene>
<dbReference type="Proteomes" id="UP000631694">
    <property type="component" value="Unassembled WGS sequence"/>
</dbReference>
<dbReference type="EMBL" id="JADZLT010000052">
    <property type="protein sequence ID" value="MBH0239047.1"/>
    <property type="molecule type" value="Genomic_DNA"/>
</dbReference>
<accession>A0A931MZ26</accession>
<reference evidence="2" key="1">
    <citation type="submission" date="2020-12" db="EMBL/GenBank/DDBJ databases">
        <title>Methylobrevis albus sp. nov., isolated from fresh water lack sediment.</title>
        <authorList>
            <person name="Zou Q."/>
        </authorList>
    </citation>
    <scope>NUCLEOTIDE SEQUENCE</scope>
    <source>
        <strain evidence="2">L22</strain>
    </source>
</reference>
<comment type="caution">
    <text evidence="2">The sequence shown here is derived from an EMBL/GenBank/DDBJ whole genome shotgun (WGS) entry which is preliminary data.</text>
</comment>
<feature type="compositionally biased region" description="Polar residues" evidence="1">
    <location>
        <begin position="55"/>
        <end position="66"/>
    </location>
</feature>
<organism evidence="2 3">
    <name type="scientific">Methylobrevis albus</name>
    <dbReference type="NCBI Taxonomy" id="2793297"/>
    <lineage>
        <taxon>Bacteria</taxon>
        <taxon>Pseudomonadati</taxon>
        <taxon>Pseudomonadota</taxon>
        <taxon>Alphaproteobacteria</taxon>
        <taxon>Hyphomicrobiales</taxon>
        <taxon>Pleomorphomonadaceae</taxon>
        <taxon>Methylobrevis</taxon>
    </lineage>
</organism>
<feature type="region of interest" description="Disordered" evidence="1">
    <location>
        <begin position="41"/>
        <end position="66"/>
    </location>
</feature>
<keyword evidence="3" id="KW-1185">Reference proteome</keyword>
<dbReference type="AlphaFoldDB" id="A0A931MZ26"/>
<evidence type="ECO:0000313" key="3">
    <source>
        <dbReference type="Proteomes" id="UP000631694"/>
    </source>
</evidence>
<evidence type="ECO:0000256" key="1">
    <source>
        <dbReference type="SAM" id="MobiDB-lite"/>
    </source>
</evidence>